<dbReference type="Proteomes" id="UP001476798">
    <property type="component" value="Unassembled WGS sequence"/>
</dbReference>
<protein>
    <submittedName>
        <fullName evidence="1">Uncharacterized protein</fullName>
    </submittedName>
</protein>
<dbReference type="PANTHER" id="PTHR13136:SF16">
    <property type="entry name" value="KAT8 REGULATORY NSL COMPLEX SUBUNIT 3"/>
    <property type="match status" value="1"/>
</dbReference>
<dbReference type="PANTHER" id="PTHR13136">
    <property type="entry name" value="TESTIS DEVELOPMENT PROTEIN PRTD"/>
    <property type="match status" value="1"/>
</dbReference>
<dbReference type="EMBL" id="JAHRIO010053308">
    <property type="protein sequence ID" value="MEQ2176304.1"/>
    <property type="molecule type" value="Genomic_DNA"/>
</dbReference>
<evidence type="ECO:0000313" key="1">
    <source>
        <dbReference type="EMBL" id="MEQ2176304.1"/>
    </source>
</evidence>
<organism evidence="1 2">
    <name type="scientific">Goodea atripinnis</name>
    <dbReference type="NCBI Taxonomy" id="208336"/>
    <lineage>
        <taxon>Eukaryota</taxon>
        <taxon>Metazoa</taxon>
        <taxon>Chordata</taxon>
        <taxon>Craniata</taxon>
        <taxon>Vertebrata</taxon>
        <taxon>Euteleostomi</taxon>
        <taxon>Actinopterygii</taxon>
        <taxon>Neopterygii</taxon>
        <taxon>Teleostei</taxon>
        <taxon>Neoteleostei</taxon>
        <taxon>Acanthomorphata</taxon>
        <taxon>Ovalentaria</taxon>
        <taxon>Atherinomorphae</taxon>
        <taxon>Cyprinodontiformes</taxon>
        <taxon>Goodeidae</taxon>
        <taxon>Goodea</taxon>
    </lineage>
</organism>
<proteinExistence type="predicted"/>
<comment type="caution">
    <text evidence="1">The sequence shown here is derived from an EMBL/GenBank/DDBJ whole genome shotgun (WGS) entry which is preliminary data.</text>
</comment>
<sequence length="149" mass="16136">LPTLIDRMLLPSAKTGAPSAEALSLLLKRPWDPAVGVLSQNKPVIPVHTHVNSGANIAITQCLEHMLGTVRAKVMEDVDDPLLDMKTPVLFVVGQNALQCTTDGMEEFREKLRADNSLVVVGGADDNLRSVKILNKVFPPQPEPVQDPV</sequence>
<evidence type="ECO:0000313" key="2">
    <source>
        <dbReference type="Proteomes" id="UP001476798"/>
    </source>
</evidence>
<dbReference type="InterPro" id="IPR026555">
    <property type="entry name" value="NSL3/Tex30"/>
</dbReference>
<name>A0ABV0NXY3_9TELE</name>
<accession>A0ABV0NXY3</accession>
<keyword evidence="2" id="KW-1185">Reference proteome</keyword>
<gene>
    <name evidence="1" type="ORF">GOODEAATRI_026633</name>
</gene>
<feature type="non-terminal residue" evidence="1">
    <location>
        <position position="1"/>
    </location>
</feature>
<reference evidence="1 2" key="1">
    <citation type="submission" date="2021-06" db="EMBL/GenBank/DDBJ databases">
        <authorList>
            <person name="Palmer J.M."/>
        </authorList>
    </citation>
    <scope>NUCLEOTIDE SEQUENCE [LARGE SCALE GENOMIC DNA]</scope>
    <source>
        <strain evidence="1 2">GA_2019</strain>
        <tissue evidence="1">Muscle</tissue>
    </source>
</reference>